<comment type="catalytic activity">
    <reaction evidence="15">
        <text>L-threonyl-[protein] + ATP = O-phospho-L-threonyl-[protein] + ADP + H(+)</text>
        <dbReference type="Rhea" id="RHEA:46608"/>
        <dbReference type="Rhea" id="RHEA-COMP:11060"/>
        <dbReference type="Rhea" id="RHEA-COMP:11605"/>
        <dbReference type="ChEBI" id="CHEBI:15378"/>
        <dbReference type="ChEBI" id="CHEBI:30013"/>
        <dbReference type="ChEBI" id="CHEBI:30616"/>
        <dbReference type="ChEBI" id="CHEBI:61977"/>
        <dbReference type="ChEBI" id="CHEBI:456216"/>
        <dbReference type="EC" id="2.7.11.1"/>
    </reaction>
</comment>
<dbReference type="InterPro" id="IPR015940">
    <property type="entry name" value="UBA"/>
</dbReference>
<dbReference type="Pfam" id="PF02149">
    <property type="entry name" value="KA1"/>
    <property type="match status" value="1"/>
</dbReference>
<keyword evidence="24" id="KW-1185">Reference proteome</keyword>
<evidence type="ECO:0000256" key="6">
    <source>
        <dbReference type="ARBA" id="ARBA00022618"/>
    </source>
</evidence>
<accession>A0A9D5HVH5</accession>
<dbReference type="PROSITE" id="PS00678">
    <property type="entry name" value="WD_REPEATS_1"/>
    <property type="match status" value="2"/>
</dbReference>
<keyword evidence="4" id="KW-0723">Serine/threonine-protein kinase</keyword>
<gene>
    <name evidence="23" type="ORF">J5N97_008240</name>
</gene>
<dbReference type="GO" id="GO:0051301">
    <property type="term" value="P:cell division"/>
    <property type="evidence" value="ECO:0007669"/>
    <property type="project" value="UniProtKB-KW"/>
</dbReference>
<evidence type="ECO:0000256" key="12">
    <source>
        <dbReference type="ARBA" id="ARBA00022840"/>
    </source>
</evidence>
<comment type="similarity">
    <text evidence="1">Belongs to the protein kinase superfamily. CAMK Ser/Thr protein kinase family. SNF1 subfamily.</text>
</comment>
<keyword evidence="7" id="KW-0808">Transferase</keyword>
<dbReference type="AlphaFoldDB" id="A0A9D5HVH5"/>
<evidence type="ECO:0000256" key="3">
    <source>
        <dbReference type="ARBA" id="ARBA00012513"/>
    </source>
</evidence>
<dbReference type="InterPro" id="IPR001680">
    <property type="entry name" value="WD40_rpt"/>
</dbReference>
<dbReference type="SUPFAM" id="SSF56112">
    <property type="entry name" value="Protein kinase-like (PK-like)"/>
    <property type="match status" value="1"/>
</dbReference>
<feature type="repeat" description="WD" evidence="17">
    <location>
        <begin position="417"/>
        <end position="450"/>
    </location>
</feature>
<keyword evidence="9 18" id="KW-0547">Nucleotide-binding</keyword>
<dbReference type="GO" id="GO:0005524">
    <property type="term" value="F:ATP binding"/>
    <property type="evidence" value="ECO:0007669"/>
    <property type="project" value="UniProtKB-UniRule"/>
</dbReference>
<evidence type="ECO:0000256" key="2">
    <source>
        <dbReference type="ARBA" id="ARBA00006445"/>
    </source>
</evidence>
<dbReference type="PROSITE" id="PS50030">
    <property type="entry name" value="UBA"/>
    <property type="match status" value="1"/>
</dbReference>
<dbReference type="Gene3D" id="1.10.510.10">
    <property type="entry name" value="Transferase(Phosphotransferase) domain 1"/>
    <property type="match status" value="1"/>
</dbReference>
<dbReference type="Pfam" id="PF00627">
    <property type="entry name" value="UBA"/>
    <property type="match status" value="1"/>
</dbReference>
<dbReference type="GO" id="GO:0019900">
    <property type="term" value="F:kinase binding"/>
    <property type="evidence" value="ECO:0007669"/>
    <property type="project" value="UniProtKB-ARBA"/>
</dbReference>
<dbReference type="CDD" id="cd14335">
    <property type="entry name" value="UBA_SnRK1_plant"/>
    <property type="match status" value="1"/>
</dbReference>
<dbReference type="InterPro" id="IPR019775">
    <property type="entry name" value="WD40_repeat_CS"/>
</dbReference>
<dbReference type="GO" id="GO:0005680">
    <property type="term" value="C:anaphase-promoting complex"/>
    <property type="evidence" value="ECO:0007669"/>
    <property type="project" value="TreeGrafter"/>
</dbReference>
<dbReference type="InterPro" id="IPR008271">
    <property type="entry name" value="Ser/Thr_kinase_AS"/>
</dbReference>
<dbReference type="Proteomes" id="UP001085076">
    <property type="component" value="Miscellaneous, Linkage group lg01"/>
</dbReference>
<dbReference type="InterPro" id="IPR056150">
    <property type="entry name" value="WD40_CDC20-Fz"/>
</dbReference>
<dbReference type="SUPFAM" id="SSF50998">
    <property type="entry name" value="Quinoprotein alcohol dehydrogenase-like"/>
    <property type="match status" value="1"/>
</dbReference>
<keyword evidence="5 17" id="KW-0853">WD repeat</keyword>
<dbReference type="PROSITE" id="PS50082">
    <property type="entry name" value="WD_REPEATS_2"/>
    <property type="match status" value="3"/>
</dbReference>
<dbReference type="EMBL" id="JAGGNH010000001">
    <property type="protein sequence ID" value="KAJ0989884.1"/>
    <property type="molecule type" value="Genomic_DNA"/>
</dbReference>
<feature type="repeat" description="WD" evidence="17">
    <location>
        <begin position="194"/>
        <end position="235"/>
    </location>
</feature>
<dbReference type="SMART" id="SM00320">
    <property type="entry name" value="WD40"/>
    <property type="match status" value="6"/>
</dbReference>
<feature type="domain" description="UBA" evidence="21">
    <location>
        <begin position="781"/>
        <end position="821"/>
    </location>
</feature>
<comment type="catalytic activity">
    <reaction evidence="16">
        <text>L-seryl-[protein] + ATP = O-phospho-L-seryl-[protein] + ADP + H(+)</text>
        <dbReference type="Rhea" id="RHEA:17989"/>
        <dbReference type="Rhea" id="RHEA-COMP:9863"/>
        <dbReference type="Rhea" id="RHEA-COMP:11604"/>
        <dbReference type="ChEBI" id="CHEBI:15378"/>
        <dbReference type="ChEBI" id="CHEBI:29999"/>
        <dbReference type="ChEBI" id="CHEBI:30616"/>
        <dbReference type="ChEBI" id="CHEBI:83421"/>
        <dbReference type="ChEBI" id="CHEBI:456216"/>
        <dbReference type="EC" id="2.7.11.1"/>
    </reaction>
</comment>
<dbReference type="InterPro" id="IPR011009">
    <property type="entry name" value="Kinase-like_dom_sf"/>
</dbReference>
<dbReference type="CDD" id="cd12122">
    <property type="entry name" value="AMPKA_C"/>
    <property type="match status" value="1"/>
</dbReference>
<organism evidence="23 24">
    <name type="scientific">Dioscorea zingiberensis</name>
    <dbReference type="NCBI Taxonomy" id="325984"/>
    <lineage>
        <taxon>Eukaryota</taxon>
        <taxon>Viridiplantae</taxon>
        <taxon>Streptophyta</taxon>
        <taxon>Embryophyta</taxon>
        <taxon>Tracheophyta</taxon>
        <taxon>Spermatophyta</taxon>
        <taxon>Magnoliopsida</taxon>
        <taxon>Liliopsida</taxon>
        <taxon>Dioscoreales</taxon>
        <taxon>Dioscoreaceae</taxon>
        <taxon>Dioscorea</taxon>
    </lineage>
</organism>
<evidence type="ECO:0000256" key="4">
    <source>
        <dbReference type="ARBA" id="ARBA00022527"/>
    </source>
</evidence>
<dbReference type="InterPro" id="IPR033010">
    <property type="entry name" value="Cdc20/Fizzy"/>
</dbReference>
<dbReference type="GO" id="GO:0009743">
    <property type="term" value="P:response to carbohydrate"/>
    <property type="evidence" value="ECO:0007669"/>
    <property type="project" value="UniProtKB-ARBA"/>
</dbReference>
<dbReference type="FunFam" id="1.10.510.10:FF:000204">
    <property type="entry name" value="Non-specific serine/threonine protein kinase"/>
    <property type="match status" value="1"/>
</dbReference>
<evidence type="ECO:0000256" key="14">
    <source>
        <dbReference type="ARBA" id="ARBA00023425"/>
    </source>
</evidence>
<evidence type="ECO:0000256" key="19">
    <source>
        <dbReference type="SAM" id="MobiDB-lite"/>
    </source>
</evidence>
<dbReference type="SMART" id="SM00165">
    <property type="entry name" value="UBA"/>
    <property type="match status" value="1"/>
</dbReference>
<evidence type="ECO:0000313" key="24">
    <source>
        <dbReference type="Proteomes" id="UP001085076"/>
    </source>
</evidence>
<evidence type="ECO:0000259" key="22">
    <source>
        <dbReference type="PROSITE" id="PS50032"/>
    </source>
</evidence>
<dbReference type="CDD" id="cd00200">
    <property type="entry name" value="WD40"/>
    <property type="match status" value="1"/>
</dbReference>
<dbReference type="Pfam" id="PF24807">
    <property type="entry name" value="WD40_CDC20-Fz"/>
    <property type="match status" value="1"/>
</dbReference>
<evidence type="ECO:0000256" key="13">
    <source>
        <dbReference type="ARBA" id="ARBA00023306"/>
    </source>
</evidence>
<evidence type="ECO:0000256" key="10">
    <source>
        <dbReference type="ARBA" id="ARBA00022776"/>
    </source>
</evidence>
<keyword evidence="8" id="KW-0677">Repeat</keyword>
<dbReference type="GO" id="GO:0031145">
    <property type="term" value="P:anaphase-promoting complex-dependent catabolic process"/>
    <property type="evidence" value="ECO:0007669"/>
    <property type="project" value="TreeGrafter"/>
</dbReference>
<protein>
    <recommendedName>
        <fullName evidence="3">non-specific serine/threonine protein kinase</fullName>
        <ecNumber evidence="3">2.7.11.1</ecNumber>
    </recommendedName>
</protein>
<feature type="repeat" description="WD" evidence="17">
    <location>
        <begin position="278"/>
        <end position="319"/>
    </location>
</feature>
<feature type="domain" description="Protein kinase" evidence="20">
    <location>
        <begin position="508"/>
        <end position="760"/>
    </location>
</feature>
<dbReference type="Pfam" id="PF00069">
    <property type="entry name" value="Pkinase"/>
    <property type="match status" value="1"/>
</dbReference>
<dbReference type="InterPro" id="IPR015943">
    <property type="entry name" value="WD40/YVTN_repeat-like_dom_sf"/>
</dbReference>
<dbReference type="InterPro" id="IPR028375">
    <property type="entry name" value="KA1/Ssp2_C"/>
</dbReference>
<dbReference type="CDD" id="cd14079">
    <property type="entry name" value="STKc_AMPK_alpha"/>
    <property type="match status" value="1"/>
</dbReference>
<feature type="compositionally biased region" description="Low complexity" evidence="19">
    <location>
        <begin position="32"/>
        <end position="46"/>
    </location>
</feature>
<dbReference type="GO" id="GO:0010997">
    <property type="term" value="F:anaphase-promoting complex binding"/>
    <property type="evidence" value="ECO:0007669"/>
    <property type="project" value="InterPro"/>
</dbReference>
<dbReference type="SUPFAM" id="SSF103243">
    <property type="entry name" value="KA1-like"/>
    <property type="match status" value="1"/>
</dbReference>
<dbReference type="OrthoDB" id="1136713at2759"/>
<dbReference type="FunFam" id="3.30.200.20:FF:000236">
    <property type="entry name" value="Non-specific serine/threonine protein kinase"/>
    <property type="match status" value="1"/>
</dbReference>
<proteinExistence type="inferred from homology"/>
<evidence type="ECO:0000256" key="17">
    <source>
        <dbReference type="PROSITE-ProRule" id="PRU00221"/>
    </source>
</evidence>
<dbReference type="InterPro" id="IPR011047">
    <property type="entry name" value="Quinoprotein_ADH-like_sf"/>
</dbReference>
<keyword evidence="13" id="KW-0131">Cell cycle</keyword>
<dbReference type="PROSITE" id="PS50011">
    <property type="entry name" value="PROTEIN_KINASE_DOM"/>
    <property type="match status" value="1"/>
</dbReference>
<keyword evidence="10" id="KW-0498">Mitosis</keyword>
<dbReference type="GO" id="GO:1905786">
    <property type="term" value="P:positive regulation of anaphase-promoting complex-dependent catabolic process"/>
    <property type="evidence" value="ECO:0007669"/>
    <property type="project" value="TreeGrafter"/>
</dbReference>
<sequence length="1004" mass="113203">MDAGFFSTSEKARSRSRRPLQEVAAPKPYLPSMRSTTSFVRSSSSRQNCDRFIPDRSSIDFDLAHSLLTESRKEKENPAASSPSKEAYRKHLAEALMQNRTRILAFKSKPPAPVEGVFQEVCSDNTSSQQSKTAKHRRYIPQSAERTLDAPELLDDYYLNLLDWGSSNVLSIALGNTVYLWNATDGSTSELATVEEDYGPVTSVSWAPDGRHIAIGLNSSDVQLWDSSSNRLLRTLKGVHQSRVGSLAWNNNILTTGGMDGMIVNNDVRIRSHVVQTYRGHQQEVCGLKWSGSGQQLASGGNDNLLHIWDLSMASSNTAPNQNQWLHRFEDHMAAVKALAWCPFQSNLLASGGGGSDRCIKFWNTHTGACLNSVDTGSQVCSLLWNKNERELLSSHGFTQNQLTLWKYPSMVKIAELTGHTSRVLFMAQSPDGCTVASAAGDETLRFWNVTLRIACKTAILAEDFDCNCAKAFSKSETCLGDWRVKLSYMEGPVNRGGTGTDVFLRDYKLGKTLGIGSFGKVKVAEHALTGHKVAIKILNRRKIKNMEMEEKVRREIKILRLFMHPHIIRLYEVIETNTDIYVVMEYVKSGELFDYIVEKGRLQEDEARHFFQQIISGVEYCHRNMVVHRDLKPENLLLDTKDNVKIADFGLSNVMRDGHFLKTSCGSPNYAAPEVISGRLYAGPEVDVWSCGVILYALLCGTLPFDDENIPNLFKKIKGGIYTLPSHLSAGARDLIPRMLVVDPMKRMTIPEIRLHPWFQVHLPRYLAVPPPDTVQQAKKIDEDILQEVVKMGFDKNHLIESLRSRTQDEATVTYYLLLDNRYRAMSGYLGAEFQETMECGLPRYHQSENAPLAMPHRVAGYMDPPGTGIRPHVPVERKWALGLQSRAHPREIMTEVLKALQALNVCWKKIGHYNMKCRWFPGFLDSESMQDKHLNANQSFDDEPSIIETDDVAGRSPNVVKFELQLYKTKEEKYLLDLQRINGPQFLFLDLCALFLAQLRVL</sequence>
<dbReference type="PROSITE" id="PS00108">
    <property type="entry name" value="PROTEIN_KINASE_ST"/>
    <property type="match status" value="1"/>
</dbReference>
<evidence type="ECO:0000256" key="15">
    <source>
        <dbReference type="ARBA" id="ARBA00047899"/>
    </source>
</evidence>
<dbReference type="PANTHER" id="PTHR19918:SF8">
    <property type="entry name" value="FI02843P"/>
    <property type="match status" value="1"/>
</dbReference>
<dbReference type="InterPro" id="IPR000719">
    <property type="entry name" value="Prot_kinase_dom"/>
</dbReference>
<evidence type="ECO:0000256" key="9">
    <source>
        <dbReference type="ARBA" id="ARBA00022741"/>
    </source>
</evidence>
<keyword evidence="6" id="KW-0132">Cell division</keyword>
<dbReference type="Gene3D" id="3.30.310.80">
    <property type="entry name" value="Kinase associated domain 1, KA1"/>
    <property type="match status" value="1"/>
</dbReference>
<feature type="domain" description="KA1" evidence="22">
    <location>
        <begin position="955"/>
        <end position="1003"/>
    </location>
</feature>
<dbReference type="SMART" id="SM00220">
    <property type="entry name" value="S_TKc"/>
    <property type="match status" value="1"/>
</dbReference>
<dbReference type="GO" id="GO:1990757">
    <property type="term" value="F:ubiquitin ligase activator activity"/>
    <property type="evidence" value="ECO:0007669"/>
    <property type="project" value="TreeGrafter"/>
</dbReference>
<dbReference type="FunFam" id="3.30.310.80:FF:000006">
    <property type="entry name" value="Non-specific serine/threonine protein kinase"/>
    <property type="match status" value="1"/>
</dbReference>
<evidence type="ECO:0000256" key="8">
    <source>
        <dbReference type="ARBA" id="ARBA00022737"/>
    </source>
</evidence>
<dbReference type="Gene3D" id="2.130.10.10">
    <property type="entry name" value="YVTN repeat-like/Quinoprotein amine dehydrogenase"/>
    <property type="match status" value="1"/>
</dbReference>
<dbReference type="PROSITE" id="PS50294">
    <property type="entry name" value="WD_REPEATS_REGION"/>
    <property type="match status" value="2"/>
</dbReference>
<evidence type="ECO:0000256" key="7">
    <source>
        <dbReference type="ARBA" id="ARBA00022679"/>
    </source>
</evidence>
<dbReference type="GO" id="GO:0009507">
    <property type="term" value="C:chloroplast"/>
    <property type="evidence" value="ECO:0007669"/>
    <property type="project" value="UniProtKB-ARBA"/>
</dbReference>
<feature type="region of interest" description="Disordered" evidence="19">
    <location>
        <begin position="1"/>
        <end position="47"/>
    </location>
</feature>
<dbReference type="PROSITE" id="PS50032">
    <property type="entry name" value="KA1"/>
    <property type="match status" value="1"/>
</dbReference>
<reference evidence="23" key="2">
    <citation type="journal article" date="2022" name="Hortic Res">
        <title>The genome of Dioscorea zingiberensis sheds light on the biosynthesis, origin and evolution of the medicinally important diosgenin saponins.</title>
        <authorList>
            <person name="Li Y."/>
            <person name="Tan C."/>
            <person name="Li Z."/>
            <person name="Guo J."/>
            <person name="Li S."/>
            <person name="Chen X."/>
            <person name="Wang C."/>
            <person name="Dai X."/>
            <person name="Yang H."/>
            <person name="Song W."/>
            <person name="Hou L."/>
            <person name="Xu J."/>
            <person name="Tong Z."/>
            <person name="Xu A."/>
            <person name="Yuan X."/>
            <person name="Wang W."/>
            <person name="Yang Q."/>
            <person name="Chen L."/>
            <person name="Sun Z."/>
            <person name="Wang K."/>
            <person name="Pan B."/>
            <person name="Chen J."/>
            <person name="Bao Y."/>
            <person name="Liu F."/>
            <person name="Qi X."/>
            <person name="Gang D.R."/>
            <person name="Wen J."/>
            <person name="Li J."/>
        </authorList>
    </citation>
    <scope>NUCLEOTIDE SEQUENCE</scope>
    <source>
        <strain evidence="23">Dzin_1.0</strain>
    </source>
</reference>
<evidence type="ECO:0000256" key="18">
    <source>
        <dbReference type="PROSITE-ProRule" id="PRU10141"/>
    </source>
</evidence>
<comment type="caution">
    <text evidence="23">The sequence shown here is derived from an EMBL/GenBank/DDBJ whole genome shotgun (WGS) entry which is preliminary data.</text>
</comment>
<dbReference type="GO" id="GO:0004674">
    <property type="term" value="F:protein serine/threonine kinase activity"/>
    <property type="evidence" value="ECO:0007669"/>
    <property type="project" value="UniProtKB-KW"/>
</dbReference>
<reference evidence="23" key="1">
    <citation type="submission" date="2021-03" db="EMBL/GenBank/DDBJ databases">
        <authorList>
            <person name="Li Z."/>
            <person name="Yang C."/>
        </authorList>
    </citation>
    <scope>NUCLEOTIDE SEQUENCE</scope>
    <source>
        <strain evidence="23">Dzin_1.0</strain>
        <tissue evidence="23">Leaf</tissue>
    </source>
</reference>
<dbReference type="EC" id="2.7.11.1" evidence="3"/>
<evidence type="ECO:0000256" key="1">
    <source>
        <dbReference type="ARBA" id="ARBA00006234"/>
    </source>
</evidence>
<comment type="function">
    <text evidence="14">Component of the anaphase promoting complex/cyclosome (APC/C), a cell cycle-regulated E3 ubiquitin-protein ligase complex that controls progression through mitosis and the G1 phase of the cell cycle.</text>
</comment>
<keyword evidence="12 18" id="KW-0067">ATP-binding</keyword>
<evidence type="ECO:0000259" key="21">
    <source>
        <dbReference type="PROSITE" id="PS50030"/>
    </source>
</evidence>
<keyword evidence="11" id="KW-0418">Kinase</keyword>
<comment type="similarity">
    <text evidence="2">Belongs to the WD repeat CDC20/Fizzy family.</text>
</comment>
<feature type="binding site" evidence="18">
    <location>
        <position position="537"/>
    </location>
    <ligand>
        <name>ATP</name>
        <dbReference type="ChEBI" id="CHEBI:30616"/>
    </ligand>
</feature>
<name>A0A9D5HVH5_9LILI</name>
<evidence type="ECO:0000313" key="23">
    <source>
        <dbReference type="EMBL" id="KAJ0989884.1"/>
    </source>
</evidence>
<evidence type="ECO:0000256" key="16">
    <source>
        <dbReference type="ARBA" id="ARBA00048679"/>
    </source>
</evidence>
<dbReference type="InterPro" id="IPR017441">
    <property type="entry name" value="Protein_kinase_ATP_BS"/>
</dbReference>
<evidence type="ECO:0000259" key="20">
    <source>
        <dbReference type="PROSITE" id="PS50011"/>
    </source>
</evidence>
<dbReference type="PROSITE" id="PS00107">
    <property type="entry name" value="PROTEIN_KINASE_ATP"/>
    <property type="match status" value="1"/>
</dbReference>
<evidence type="ECO:0000256" key="11">
    <source>
        <dbReference type="ARBA" id="ARBA00022777"/>
    </source>
</evidence>
<dbReference type="InterPro" id="IPR001772">
    <property type="entry name" value="KA1_dom"/>
</dbReference>
<dbReference type="PANTHER" id="PTHR19918">
    <property type="entry name" value="CELL DIVISION CYCLE 20 CDC20 FIZZY -RELATED"/>
    <property type="match status" value="1"/>
</dbReference>
<evidence type="ECO:0000256" key="5">
    <source>
        <dbReference type="ARBA" id="ARBA00022574"/>
    </source>
</evidence>